<evidence type="ECO:0000256" key="3">
    <source>
        <dbReference type="ARBA" id="ARBA00001936"/>
    </source>
</evidence>
<keyword evidence="17" id="KW-0862">Zinc</keyword>
<keyword evidence="11" id="KW-0963">Cytoplasm</keyword>
<evidence type="ECO:0000256" key="16">
    <source>
        <dbReference type="PIRSR" id="PIRSR605511-1"/>
    </source>
</evidence>
<dbReference type="InterPro" id="IPR038132">
    <property type="entry name" value="Vps16_C_sf"/>
</dbReference>
<evidence type="ECO:0000256" key="14">
    <source>
        <dbReference type="ARBA" id="ARBA00022837"/>
    </source>
</evidence>
<dbReference type="GO" id="GO:0046872">
    <property type="term" value="F:metal ion binding"/>
    <property type="evidence" value="ECO:0007669"/>
    <property type="project" value="UniProtKB-KW"/>
</dbReference>
<comment type="caution">
    <text evidence="21">The sequence shown here is derived from an EMBL/GenBank/DDBJ whole genome shotgun (WGS) entry which is preliminary data.</text>
</comment>
<feature type="active site" description="Proton donor/acceptor" evidence="16">
    <location>
        <position position="1187"/>
    </location>
</feature>
<dbReference type="InterPro" id="IPR008367">
    <property type="entry name" value="Regucalcin"/>
</dbReference>
<evidence type="ECO:0000256" key="10">
    <source>
        <dbReference type="ARBA" id="ARBA00017947"/>
    </source>
</evidence>
<feature type="binding site" evidence="17">
    <location>
        <position position="1084"/>
    </location>
    <ligand>
        <name>substrate</name>
    </ligand>
</feature>
<evidence type="ECO:0000256" key="9">
    <source>
        <dbReference type="ARBA" id="ARBA00016808"/>
    </source>
</evidence>
<evidence type="ECO:0000256" key="7">
    <source>
        <dbReference type="ARBA" id="ARBA00009250"/>
    </source>
</evidence>
<feature type="binding site" evidence="17">
    <location>
        <position position="1086"/>
    </location>
    <ligand>
        <name>substrate</name>
    </ligand>
</feature>
<evidence type="ECO:0000256" key="11">
    <source>
        <dbReference type="ARBA" id="ARBA00022490"/>
    </source>
</evidence>
<keyword evidence="14" id="KW-0106">Calcium</keyword>
<dbReference type="Proteomes" id="UP001591681">
    <property type="component" value="Unassembled WGS sequence"/>
</dbReference>
<dbReference type="PRINTS" id="PR01791">
    <property type="entry name" value="REGUCALCIN"/>
</dbReference>
<organism evidence="21 22">
    <name type="scientific">Coilia grayii</name>
    <name type="common">Gray's grenadier anchovy</name>
    <dbReference type="NCBI Taxonomy" id="363190"/>
    <lineage>
        <taxon>Eukaryota</taxon>
        <taxon>Metazoa</taxon>
        <taxon>Chordata</taxon>
        <taxon>Craniata</taxon>
        <taxon>Vertebrata</taxon>
        <taxon>Euteleostomi</taxon>
        <taxon>Actinopterygii</taxon>
        <taxon>Neopterygii</taxon>
        <taxon>Teleostei</taxon>
        <taxon>Clupei</taxon>
        <taxon>Clupeiformes</taxon>
        <taxon>Clupeoidei</taxon>
        <taxon>Engraulidae</taxon>
        <taxon>Coilinae</taxon>
        <taxon>Coilia</taxon>
    </lineage>
</organism>
<dbReference type="SUPFAM" id="SSF69349">
    <property type="entry name" value="Phage fibre proteins"/>
    <property type="match status" value="1"/>
</dbReference>
<evidence type="ECO:0000256" key="5">
    <source>
        <dbReference type="ARBA" id="ARBA00004496"/>
    </source>
</evidence>
<dbReference type="InterPro" id="IPR011049">
    <property type="entry name" value="Serralysin-like_metalloprot_C"/>
</dbReference>
<dbReference type="EMBL" id="JBHFQA010000014">
    <property type="protein sequence ID" value="KAL2088199.1"/>
    <property type="molecule type" value="Genomic_DNA"/>
</dbReference>
<comment type="subcellular location">
    <subcellularLocation>
        <location evidence="5">Cytoplasm</location>
    </subcellularLocation>
</comment>
<comment type="cofactor">
    <cofactor evidence="17">
        <name>Zn(2+)</name>
        <dbReference type="ChEBI" id="CHEBI:29105"/>
    </cofactor>
    <text evidence="17">Binds 1 divalent metal cation per subunit.</text>
</comment>
<evidence type="ECO:0000256" key="6">
    <source>
        <dbReference type="ARBA" id="ARBA00008853"/>
    </source>
</evidence>
<dbReference type="GO" id="GO:0005768">
    <property type="term" value="C:endosome"/>
    <property type="evidence" value="ECO:0007669"/>
    <property type="project" value="UniProtKB-ARBA"/>
</dbReference>
<name>A0ABD1JMA5_9TELE</name>
<evidence type="ECO:0000256" key="12">
    <source>
        <dbReference type="ARBA" id="ARBA00022723"/>
    </source>
</evidence>
<gene>
    <name evidence="21" type="ORF">ACEWY4_017027</name>
</gene>
<evidence type="ECO:0000259" key="20">
    <source>
        <dbReference type="Pfam" id="PF08450"/>
    </source>
</evidence>
<evidence type="ECO:0000259" key="19">
    <source>
        <dbReference type="Pfam" id="PF04841"/>
    </source>
</evidence>
<dbReference type="Gene3D" id="1.10.150.780">
    <property type="entry name" value="Vps16, C-terminal region"/>
    <property type="match status" value="1"/>
</dbReference>
<feature type="binding site" evidence="17">
    <location>
        <position position="1001"/>
    </location>
    <ligand>
        <name>a divalent metal cation</name>
        <dbReference type="ChEBI" id="CHEBI:60240"/>
    </ligand>
</feature>
<comment type="similarity">
    <text evidence="7">Belongs to the VPS16 family.</text>
</comment>
<dbReference type="InterPro" id="IPR005511">
    <property type="entry name" value="SMP-30"/>
</dbReference>
<evidence type="ECO:0000256" key="2">
    <source>
        <dbReference type="ARBA" id="ARBA00001913"/>
    </source>
</evidence>
<evidence type="ECO:0000256" key="4">
    <source>
        <dbReference type="ARBA" id="ARBA00001946"/>
    </source>
</evidence>
<comment type="cofactor">
    <cofactor evidence="2">
        <name>Ca(2+)</name>
        <dbReference type="ChEBI" id="CHEBI:29108"/>
    </cofactor>
</comment>
<dbReference type="SUPFAM" id="SSF63829">
    <property type="entry name" value="Calcium-dependent phosphotriesterase"/>
    <property type="match status" value="1"/>
</dbReference>
<dbReference type="GO" id="GO:0099023">
    <property type="term" value="C:vesicle tethering complex"/>
    <property type="evidence" value="ECO:0007669"/>
    <property type="project" value="UniProtKB-ARBA"/>
</dbReference>
<sequence>MAFVTANWNPLGEAFYRKTELYEMGWNLRDGLRDCLIAAAPYGGPIALLREPQRRSPSARPQLEIYSASGCSLASFAWKSGVVRHLGWTVCDDLLCIQEDGTVLIYDLFGSFKRHFSMGNEVVQNQVLEAKVFHSPYGTGVAIVTGAFRVTLATNIDDLKLRRLPEVPGLQEAPSCWAVLTQDRQSKVLLAYGADLYILDNTSCTAVVSGGEASVVSGGEAAVVSGGEASVVSGGEASVVSGGEAAVVSGGEASVVSGGEASVVSGGEAAVVSGGEAAVVRPQCGEAAVVSGGEASVVSGGEASVVSGGEAAVVSGGEASVTPPGLSPQANSIVSMAVSFSYKYLALFTDSGHVWMGSANLKEKLSEVDTKVRSPPKQMAWCRRPKSEQPSVVIMWDRHLLVAGTCKEIIQYPSPLSVVQQNSVLVPELDGVRIISSTHHELLQEVPGACEEIFKIASMAPGALLLEAHKEYEKESQKADEYLREIKEQSLLGEAVRQCVEAAGHEHEPDTQKTLLRAASFGKCFLSNFPPDQFVSMCRDLRVLNAVRDYTVGIPLTHTQFKQMTVQVLIDRLVYRKLYPLAIEVCRYLKIPEYQGVSRVLKHWACCKVQQKEEADEVVARAVSIKLGEAAGISYSEIATKAYECGRTELAIKLLEFEPRSGEQVPLLLKMKRSQLALSKAIESGDTDLVYTVVTYLKNEMNRGDFFMTLRNQPVALSLYRQFCKHQEQNTLKDLFNQDDDHQELGNFYVKASYKEKRLEARLSLLQSAATEEEMRLLRFQRRLEEDKGEHLMGMSLQDTLQILLSIGLHKQAEQLYKDFRVPDKRYWWLKLTALADKEDWDELEKFAKSKKSPIGYLPFVEVCVKRHNKYEAKKYVSKVTPEQKVKAHLAVGDVEGAADVAIERRNEGEISTVLSSCSASTDRALLERLNRARTATAKKGAVGTSLSDLTQHDQRCQLQSTDCLQPTIVGYFEDFFNLAFEIMSSVKVECVVKEKCEIGESPVWEEKDGTLVYVDITGQRVSRWNPTTNKIQSLRTEKYVGSVVPRKSGGYVIAEGTRFAAVDWERQKITTIASVESEKPNSRFNDGKVDPAGRFFAGTMAIETRPAELERKQGSLYTLLPNHTVVKHFDQVDISNGLDWSLDHRTFYYIDSLAYTVDAFDYDLSSGSISNRRVIYKLEKDEGIPDGMCIDEEGKLWVACYNGGRVLRIDPNTGTRLQTVRLPVEKTTSCCFGGKDFSELYVTSAYKGLDDAGLAKQPQAGCIFKVTGLGVRGIPPYSFAG</sequence>
<protein>
    <recommendedName>
        <fullName evidence="9">Regucalcin</fullName>
        <ecNumber evidence="8">3.1.1.17</ecNumber>
    </recommendedName>
    <alternativeName>
        <fullName evidence="15">Gluconolactonase</fullName>
    </alternativeName>
    <alternativeName>
        <fullName evidence="10">Vacuolar protein sorting-associated protein 16 homolog</fullName>
    </alternativeName>
</protein>
<dbReference type="PANTHER" id="PTHR12811">
    <property type="entry name" value="VACUOLAR PROTEIN SORTING VPS16"/>
    <property type="match status" value="1"/>
</dbReference>
<dbReference type="PANTHER" id="PTHR12811:SF0">
    <property type="entry name" value="VACUOLAR PROTEIN SORTING-ASSOCIATED PROTEIN 16 HOMOLOG"/>
    <property type="match status" value="1"/>
</dbReference>
<dbReference type="Pfam" id="PF04841">
    <property type="entry name" value="Vps16_N"/>
    <property type="match status" value="2"/>
</dbReference>
<dbReference type="Gene3D" id="2.150.10.10">
    <property type="entry name" value="Serralysin-like metalloprotease, C-terminal"/>
    <property type="match status" value="1"/>
</dbReference>
<comment type="catalytic activity">
    <reaction evidence="1">
        <text>D-glucono-1,5-lactone + H2O = D-gluconate + H(+)</text>
        <dbReference type="Rhea" id="RHEA:10440"/>
        <dbReference type="ChEBI" id="CHEBI:15377"/>
        <dbReference type="ChEBI" id="CHEBI:15378"/>
        <dbReference type="ChEBI" id="CHEBI:16217"/>
        <dbReference type="ChEBI" id="CHEBI:18391"/>
        <dbReference type="EC" id="3.1.1.17"/>
    </reaction>
</comment>
<evidence type="ECO:0000259" key="18">
    <source>
        <dbReference type="Pfam" id="PF04840"/>
    </source>
</evidence>
<dbReference type="FunFam" id="2.120.10.30:FF:000027">
    <property type="entry name" value="Regucalcin homologue"/>
    <property type="match status" value="1"/>
</dbReference>
<reference evidence="21 22" key="1">
    <citation type="submission" date="2024-09" db="EMBL/GenBank/DDBJ databases">
        <title>A chromosome-level genome assembly of Gray's grenadier anchovy, Coilia grayii.</title>
        <authorList>
            <person name="Fu Z."/>
        </authorList>
    </citation>
    <scope>NUCLEOTIDE SEQUENCE [LARGE SCALE GENOMIC DNA]</scope>
    <source>
        <strain evidence="21">G4</strain>
        <tissue evidence="21">Muscle</tissue>
    </source>
</reference>
<comment type="cofactor">
    <cofactor evidence="4">
        <name>Mg(2+)</name>
        <dbReference type="ChEBI" id="CHEBI:18420"/>
    </cofactor>
</comment>
<feature type="domain" description="Vps16 N-terminal" evidence="19">
    <location>
        <begin position="331"/>
        <end position="535"/>
    </location>
</feature>
<dbReference type="GO" id="GO:0016020">
    <property type="term" value="C:membrane"/>
    <property type="evidence" value="ECO:0007669"/>
    <property type="project" value="UniProtKB-ARBA"/>
</dbReference>
<dbReference type="InterPro" id="IPR006926">
    <property type="entry name" value="Vps16_N"/>
</dbReference>
<feature type="binding site" evidence="17">
    <location>
        <position position="1137"/>
    </location>
    <ligand>
        <name>a divalent metal cation</name>
        <dbReference type="ChEBI" id="CHEBI:60240"/>
    </ligand>
</feature>
<dbReference type="Pfam" id="PF04840">
    <property type="entry name" value="Vps16_C"/>
    <property type="match status" value="1"/>
</dbReference>
<comment type="similarity">
    <text evidence="6">Belongs to the SMP-30/CGR1 family.</text>
</comment>
<evidence type="ECO:0000313" key="21">
    <source>
        <dbReference type="EMBL" id="KAL2088199.1"/>
    </source>
</evidence>
<dbReference type="InterPro" id="IPR013658">
    <property type="entry name" value="SGL"/>
</dbReference>
<dbReference type="EC" id="3.1.1.17" evidence="8"/>
<dbReference type="PRINTS" id="PR01790">
    <property type="entry name" value="SMP30FAMILY"/>
</dbReference>
<feature type="binding site" evidence="17">
    <location>
        <position position="1104"/>
    </location>
    <ligand>
        <name>substrate</name>
    </ligand>
</feature>
<accession>A0ABD1JMA5</accession>
<evidence type="ECO:0000256" key="1">
    <source>
        <dbReference type="ARBA" id="ARBA00001589"/>
    </source>
</evidence>
<feature type="binding site" evidence="17">
    <location>
        <position position="1187"/>
    </location>
    <ligand>
        <name>a divalent metal cation</name>
        <dbReference type="ChEBI" id="CHEBI:60240"/>
    </ligand>
</feature>
<evidence type="ECO:0000313" key="22">
    <source>
        <dbReference type="Proteomes" id="UP001591681"/>
    </source>
</evidence>
<feature type="domain" description="Vps16 C-terminal" evidence="18">
    <location>
        <begin position="633"/>
        <end position="934"/>
    </location>
</feature>
<evidence type="ECO:0000256" key="13">
    <source>
        <dbReference type="ARBA" id="ARBA00022801"/>
    </source>
</evidence>
<evidence type="ECO:0000256" key="17">
    <source>
        <dbReference type="PIRSR" id="PIRSR605511-2"/>
    </source>
</evidence>
<feature type="domain" description="Vps16 N-terminal" evidence="19">
    <location>
        <begin position="5"/>
        <end position="209"/>
    </location>
</feature>
<dbReference type="InterPro" id="IPR006925">
    <property type="entry name" value="Vps16_C"/>
</dbReference>
<proteinExistence type="inferred from homology"/>
<keyword evidence="12 17" id="KW-0479">Metal-binding</keyword>
<dbReference type="InterPro" id="IPR016534">
    <property type="entry name" value="VPS16"/>
</dbReference>
<keyword evidence="22" id="KW-1185">Reference proteome</keyword>
<evidence type="ECO:0000256" key="15">
    <source>
        <dbReference type="ARBA" id="ARBA00032464"/>
    </source>
</evidence>
<dbReference type="InterPro" id="IPR011042">
    <property type="entry name" value="6-blade_b-propeller_TolB-like"/>
</dbReference>
<dbReference type="GO" id="GO:0004341">
    <property type="term" value="F:gluconolactonase activity"/>
    <property type="evidence" value="ECO:0007669"/>
    <property type="project" value="UniProtKB-EC"/>
</dbReference>
<keyword evidence="13" id="KW-0378">Hydrolase</keyword>
<dbReference type="CDD" id="cd12819">
    <property type="entry name" value="LbR_vir_like"/>
    <property type="match status" value="1"/>
</dbReference>
<evidence type="ECO:0000256" key="8">
    <source>
        <dbReference type="ARBA" id="ARBA00013227"/>
    </source>
</evidence>
<dbReference type="Pfam" id="PF08450">
    <property type="entry name" value="SGL"/>
    <property type="match status" value="1"/>
</dbReference>
<dbReference type="Gene3D" id="2.120.10.30">
    <property type="entry name" value="TolB, C-terminal domain"/>
    <property type="match status" value="1"/>
</dbReference>
<comment type="cofactor">
    <cofactor evidence="3">
        <name>Mn(2+)</name>
        <dbReference type="ChEBI" id="CHEBI:29035"/>
    </cofactor>
</comment>
<feature type="domain" description="SMP-30/Gluconolactonase/LRE-like region" evidence="20">
    <location>
        <begin position="999"/>
        <end position="1246"/>
    </location>
</feature>